<evidence type="ECO:0000256" key="6">
    <source>
        <dbReference type="ARBA" id="ARBA00022552"/>
    </source>
</evidence>
<evidence type="ECO:0000256" key="8">
    <source>
        <dbReference type="ARBA" id="ARBA00022679"/>
    </source>
</evidence>
<evidence type="ECO:0000256" key="4">
    <source>
        <dbReference type="ARBA" id="ARBA00012140"/>
    </source>
</evidence>
<dbReference type="PANTHER" id="PTHR22807">
    <property type="entry name" value="NOP2 YEAST -RELATED NOL1/NOP2/FMU SUN DOMAIN-CONTAINING"/>
    <property type="match status" value="1"/>
</dbReference>
<dbReference type="InterPro" id="IPR035926">
    <property type="entry name" value="NusB-like_sf"/>
</dbReference>
<feature type="binding site" evidence="14">
    <location>
        <position position="282"/>
    </location>
    <ligand>
        <name>S-adenosyl-L-methionine</name>
        <dbReference type="ChEBI" id="CHEBI:59789"/>
    </ligand>
</feature>
<comment type="subcellular location">
    <subcellularLocation>
        <location evidence="2">Cytoplasm</location>
    </subcellularLocation>
</comment>
<dbReference type="InterPro" id="IPR001678">
    <property type="entry name" value="MeTrfase_RsmB-F_NOP2_dom"/>
</dbReference>
<dbReference type="AlphaFoldDB" id="A0A0C5JBY2"/>
<dbReference type="PROSITE" id="PS51686">
    <property type="entry name" value="SAM_MT_RSMB_NOP"/>
    <property type="match status" value="1"/>
</dbReference>
<feature type="active site" description="Nucleophile" evidence="14">
    <location>
        <position position="383"/>
    </location>
</feature>
<feature type="binding site" evidence="14">
    <location>
        <begin position="260"/>
        <end position="266"/>
    </location>
    <ligand>
        <name>S-adenosyl-L-methionine</name>
        <dbReference type="ChEBI" id="CHEBI:59789"/>
    </ligand>
</feature>
<name>A0A0C5JBY2_9PROT</name>
<dbReference type="EC" id="2.1.1.176" evidence="4"/>
<comment type="function">
    <text evidence="1">Specifically methylates the cytosine at position 967 (m5C967) of 16S rRNA.</text>
</comment>
<dbReference type="FunFam" id="3.40.50.150:FF:000022">
    <property type="entry name" value="Ribosomal RNA small subunit methyltransferase B"/>
    <property type="match status" value="1"/>
</dbReference>
<comment type="catalytic activity">
    <reaction evidence="13">
        <text>cytidine(967) in 16S rRNA + S-adenosyl-L-methionine = 5-methylcytidine(967) in 16S rRNA + S-adenosyl-L-homocysteine + H(+)</text>
        <dbReference type="Rhea" id="RHEA:42748"/>
        <dbReference type="Rhea" id="RHEA-COMP:10219"/>
        <dbReference type="Rhea" id="RHEA-COMP:10220"/>
        <dbReference type="ChEBI" id="CHEBI:15378"/>
        <dbReference type="ChEBI" id="CHEBI:57856"/>
        <dbReference type="ChEBI" id="CHEBI:59789"/>
        <dbReference type="ChEBI" id="CHEBI:74483"/>
        <dbReference type="ChEBI" id="CHEBI:82748"/>
        <dbReference type="EC" id="2.1.1.176"/>
    </reaction>
</comment>
<evidence type="ECO:0000256" key="11">
    <source>
        <dbReference type="ARBA" id="ARBA00030399"/>
    </source>
</evidence>
<evidence type="ECO:0000256" key="10">
    <source>
        <dbReference type="ARBA" id="ARBA00022884"/>
    </source>
</evidence>
<evidence type="ECO:0000256" key="7">
    <source>
        <dbReference type="ARBA" id="ARBA00022603"/>
    </source>
</evidence>
<dbReference type="PANTHER" id="PTHR22807:SF61">
    <property type="entry name" value="NOL1_NOP2_SUN FAMILY PROTEIN _ ANTITERMINATION NUSB DOMAIN-CONTAINING PROTEIN"/>
    <property type="match status" value="1"/>
</dbReference>
<keyword evidence="9 14" id="KW-0949">S-adenosyl-L-methionine</keyword>
<evidence type="ECO:0000256" key="14">
    <source>
        <dbReference type="PROSITE-ProRule" id="PRU01023"/>
    </source>
</evidence>
<keyword evidence="5" id="KW-0963">Cytoplasm</keyword>
<feature type="binding site" evidence="14">
    <location>
        <position position="311"/>
    </location>
    <ligand>
        <name>S-adenosyl-L-methionine</name>
        <dbReference type="ChEBI" id="CHEBI:59789"/>
    </ligand>
</feature>
<dbReference type="PATRIC" id="fig|1565605.3.peg.2998"/>
<dbReference type="InterPro" id="IPR049560">
    <property type="entry name" value="MeTrfase_RsmB-F_NOP2_cat"/>
</dbReference>
<dbReference type="Proteomes" id="UP000061603">
    <property type="component" value="Chromosome"/>
</dbReference>
<dbReference type="SUPFAM" id="SSF48013">
    <property type="entry name" value="NusB-like"/>
    <property type="match status" value="1"/>
</dbReference>
<keyword evidence="7 14" id="KW-0489">Methyltransferase</keyword>
<dbReference type="Pfam" id="PF01189">
    <property type="entry name" value="Methyltr_RsmB-F"/>
    <property type="match status" value="1"/>
</dbReference>
<dbReference type="GO" id="GO:0005737">
    <property type="term" value="C:cytoplasm"/>
    <property type="evidence" value="ECO:0007669"/>
    <property type="project" value="UniProtKB-SubCell"/>
</dbReference>
<dbReference type="InterPro" id="IPR023267">
    <property type="entry name" value="RCMT"/>
</dbReference>
<evidence type="ECO:0000256" key="1">
    <source>
        <dbReference type="ARBA" id="ARBA00002724"/>
    </source>
</evidence>
<protein>
    <recommendedName>
        <fullName evidence="4">16S rRNA (cytosine(967)-C(5))-methyltransferase</fullName>
        <ecNumber evidence="4">2.1.1.176</ecNumber>
    </recommendedName>
    <alternativeName>
        <fullName evidence="11">16S rRNA m5C967 methyltransferase</fullName>
    </alternativeName>
    <alternativeName>
        <fullName evidence="12">rRNA (cytosine-C(5)-)-methyltransferase RsmB</fullName>
    </alternativeName>
</protein>
<dbReference type="InterPro" id="IPR018314">
    <property type="entry name" value="RsmB/NOL1/NOP2-like_CS"/>
</dbReference>
<dbReference type="GO" id="GO:0008649">
    <property type="term" value="F:rRNA methyltransferase activity"/>
    <property type="evidence" value="ECO:0007669"/>
    <property type="project" value="InterPro"/>
</dbReference>
<accession>A0A0C5JBY2</accession>
<dbReference type="Gene3D" id="3.40.50.150">
    <property type="entry name" value="Vaccinia Virus protein VP39"/>
    <property type="match status" value="1"/>
</dbReference>
<dbReference type="SUPFAM" id="SSF53335">
    <property type="entry name" value="S-adenosyl-L-methionine-dependent methyltransferases"/>
    <property type="match status" value="1"/>
</dbReference>
<evidence type="ECO:0000256" key="5">
    <source>
        <dbReference type="ARBA" id="ARBA00022490"/>
    </source>
</evidence>
<evidence type="ECO:0000313" key="16">
    <source>
        <dbReference type="EMBL" id="AJP49269.1"/>
    </source>
</evidence>
<proteinExistence type="inferred from homology"/>
<dbReference type="Gene3D" id="1.10.940.10">
    <property type="entry name" value="NusB-like"/>
    <property type="match status" value="1"/>
</dbReference>
<evidence type="ECO:0000259" key="15">
    <source>
        <dbReference type="PROSITE" id="PS51686"/>
    </source>
</evidence>
<evidence type="ECO:0000256" key="9">
    <source>
        <dbReference type="ARBA" id="ARBA00022691"/>
    </source>
</evidence>
<reference evidence="16 17" key="1">
    <citation type="journal article" date="2015" name="Genome Announc.">
        <title>Complete Genome Sequence of a Novel Bacterium within the Family Rhodocyclaceae That Degrades Polycyclic Aromatic Hydrocarbons.</title>
        <authorList>
            <person name="Singleton D.R."/>
            <person name="Dickey A.N."/>
            <person name="Scholl E.H."/>
            <person name="Wright F.A."/>
            <person name="Aitken M.D."/>
        </authorList>
    </citation>
    <scope>NUCLEOTIDE SEQUENCE [LARGE SCALE GENOMIC DNA]</scope>
    <source>
        <strain evidence="17">PG1-Ca6</strain>
    </source>
</reference>
<dbReference type="EMBL" id="CP010554">
    <property type="protein sequence ID" value="AJP49269.1"/>
    <property type="molecule type" value="Genomic_DNA"/>
</dbReference>
<dbReference type="HOGENOM" id="CLU_005316_0_4_4"/>
<dbReference type="GO" id="GO:0006355">
    <property type="term" value="P:regulation of DNA-templated transcription"/>
    <property type="evidence" value="ECO:0007669"/>
    <property type="project" value="InterPro"/>
</dbReference>
<evidence type="ECO:0000256" key="13">
    <source>
        <dbReference type="ARBA" id="ARBA00047283"/>
    </source>
</evidence>
<dbReference type="KEGG" id="rbu:PG1C_14160"/>
<evidence type="ECO:0000256" key="3">
    <source>
        <dbReference type="ARBA" id="ARBA00007494"/>
    </source>
</evidence>
<evidence type="ECO:0000256" key="12">
    <source>
        <dbReference type="ARBA" id="ARBA00031088"/>
    </source>
</evidence>
<evidence type="ECO:0000313" key="17">
    <source>
        <dbReference type="Proteomes" id="UP000061603"/>
    </source>
</evidence>
<comment type="similarity">
    <text evidence="3 14">Belongs to the class I-like SAM-binding methyltransferase superfamily. RsmB/NOP family.</text>
</comment>
<sequence length="434" mass="47072">MTEQASRSAPLAAALLGAADLLAAVLSGRTLDAALAETALTKTPLTGPLRAAVMDLAYSTLRSFGREDFFLAQLMNKPVADVQIRCLLLITLNRLEARPEHAYAIVDQAVTVASRLAAGNFKGLVNGVLRNFLRRQDELLARAKENPVAHHQHPAWWITRLKKDHPHHWQAILAANNTHPPMTLRVNQRRITSADFSAQLTAAGLTTHAVGDAAWQLDKPVPIEQIPGFHEGLCSVQDAGAQRAALLLDVHPGQRVLDACAAPGGKAAHLLELADLQLLALDADAARAARITENLVRLGLLSDNVRVCTGDARTPTIWWNGQPFDRILADVPCSASGVVRRHPDAKWLRRVSDIEGFAVTQVRILDALWHTLASGGKMLYATCSLFAAENEEQVAAFIGRHADAQRLAIDGAPSVQLLPHADHDGFFYALLQKN</sequence>
<evidence type="ECO:0000256" key="2">
    <source>
        <dbReference type="ARBA" id="ARBA00004496"/>
    </source>
</evidence>
<dbReference type="STRING" id="1565605.PG1C_14160"/>
<keyword evidence="6" id="KW-0698">rRNA processing</keyword>
<dbReference type="InterPro" id="IPR006027">
    <property type="entry name" value="NusB_RsmB_TIM44"/>
</dbReference>
<dbReference type="NCBIfam" id="TIGR00563">
    <property type="entry name" value="rsmB"/>
    <property type="match status" value="1"/>
</dbReference>
<dbReference type="NCBIfam" id="NF008149">
    <property type="entry name" value="PRK10901.1"/>
    <property type="match status" value="1"/>
</dbReference>
<feature type="binding site" evidence="14">
    <location>
        <position position="330"/>
    </location>
    <ligand>
        <name>S-adenosyl-L-methionine</name>
        <dbReference type="ChEBI" id="CHEBI:59789"/>
    </ligand>
</feature>
<dbReference type="GO" id="GO:0003723">
    <property type="term" value="F:RNA binding"/>
    <property type="evidence" value="ECO:0007669"/>
    <property type="project" value="UniProtKB-UniRule"/>
</dbReference>
<dbReference type="Gene3D" id="3.30.70.1170">
    <property type="entry name" value="Sun protein, domain 3"/>
    <property type="match status" value="1"/>
</dbReference>
<dbReference type="InterPro" id="IPR004573">
    <property type="entry name" value="rRNA_ssu_MeTfrase_B"/>
</dbReference>
<dbReference type="PRINTS" id="PR02008">
    <property type="entry name" value="RCMTFAMILY"/>
</dbReference>
<gene>
    <name evidence="16" type="ORF">PG1C_14160</name>
</gene>
<dbReference type="Pfam" id="PF01029">
    <property type="entry name" value="NusB"/>
    <property type="match status" value="1"/>
</dbReference>
<dbReference type="Gene3D" id="1.10.287.730">
    <property type="entry name" value="Helix hairpin bin"/>
    <property type="match status" value="1"/>
</dbReference>
<dbReference type="InterPro" id="IPR029063">
    <property type="entry name" value="SAM-dependent_MTases_sf"/>
</dbReference>
<dbReference type="InterPro" id="IPR054728">
    <property type="entry name" value="RsmB-like_ferredoxin"/>
</dbReference>
<keyword evidence="8 14" id="KW-0808">Transferase</keyword>
<dbReference type="RefSeq" id="WP_202635396.1">
    <property type="nucleotide sequence ID" value="NZ_CP010554.1"/>
</dbReference>
<keyword evidence="17" id="KW-1185">Reference proteome</keyword>
<dbReference type="PROSITE" id="PS01153">
    <property type="entry name" value="NOL1_NOP2_SUN"/>
    <property type="match status" value="1"/>
</dbReference>
<feature type="domain" description="SAM-dependent MTase RsmB/NOP-type" evidence="15">
    <location>
        <begin position="172"/>
        <end position="434"/>
    </location>
</feature>
<organism evidence="16 17">
    <name type="scientific">Rugosibacter aromaticivorans</name>
    <dbReference type="NCBI Taxonomy" id="1565605"/>
    <lineage>
        <taxon>Bacteria</taxon>
        <taxon>Pseudomonadati</taxon>
        <taxon>Pseudomonadota</taxon>
        <taxon>Betaproteobacteria</taxon>
        <taxon>Nitrosomonadales</taxon>
        <taxon>Sterolibacteriaceae</taxon>
        <taxon>Rugosibacter</taxon>
    </lineage>
</organism>
<dbReference type="Pfam" id="PF22458">
    <property type="entry name" value="RsmF-B_ferredox"/>
    <property type="match status" value="1"/>
</dbReference>
<keyword evidence="10 14" id="KW-0694">RNA-binding</keyword>